<keyword evidence="1" id="KW-0472">Membrane</keyword>
<accession>A0A1H3K782</accession>
<dbReference type="EMBL" id="FNPG01000019">
    <property type="protein sequence ID" value="SDY48046.1"/>
    <property type="molecule type" value="Genomic_DNA"/>
</dbReference>
<gene>
    <name evidence="2" type="ORF">SAMN02910414_01645</name>
</gene>
<evidence type="ECO:0000313" key="2">
    <source>
        <dbReference type="EMBL" id="SDY48046.1"/>
    </source>
</evidence>
<protein>
    <submittedName>
        <fullName evidence="2">Uncharacterized protein</fullName>
    </submittedName>
</protein>
<keyword evidence="1" id="KW-1133">Transmembrane helix</keyword>
<evidence type="ECO:0000256" key="1">
    <source>
        <dbReference type="SAM" id="Phobius"/>
    </source>
</evidence>
<dbReference type="AlphaFoldDB" id="A0A1H3K782"/>
<feature type="transmembrane region" description="Helical" evidence="1">
    <location>
        <begin position="12"/>
        <end position="30"/>
    </location>
</feature>
<reference evidence="2 3" key="1">
    <citation type="submission" date="2016-10" db="EMBL/GenBank/DDBJ databases">
        <authorList>
            <person name="de Groot N.N."/>
        </authorList>
    </citation>
    <scope>NUCLEOTIDE SEQUENCE [LARGE SCALE GENOMIC DNA]</scope>
    <source>
        <strain evidence="2 3">DSM 14045</strain>
    </source>
</reference>
<keyword evidence="1" id="KW-0812">Transmembrane</keyword>
<name>A0A1H3K782_9FIRM</name>
<dbReference type="Proteomes" id="UP000183918">
    <property type="component" value="Unassembled WGS sequence"/>
</dbReference>
<organism evidence="2 3">
    <name type="scientific">Lachnobacterium bovis DSM 14045</name>
    <dbReference type="NCBI Taxonomy" id="1122142"/>
    <lineage>
        <taxon>Bacteria</taxon>
        <taxon>Bacillati</taxon>
        <taxon>Bacillota</taxon>
        <taxon>Clostridia</taxon>
        <taxon>Lachnospirales</taxon>
        <taxon>Lachnospiraceae</taxon>
        <taxon>Lachnobacterium</taxon>
    </lineage>
</organism>
<evidence type="ECO:0000313" key="3">
    <source>
        <dbReference type="Proteomes" id="UP000183918"/>
    </source>
</evidence>
<sequence length="43" mass="5243">MPTCYLYISVDFHTTLLEILELGFLMEWSLSVRQSKRKRQYDM</sequence>
<keyword evidence="3" id="KW-1185">Reference proteome</keyword>
<proteinExistence type="predicted"/>